<organism evidence="9">
    <name type="scientific">Candidatus Caldatribacterium californiense</name>
    <dbReference type="NCBI Taxonomy" id="1454726"/>
    <lineage>
        <taxon>Bacteria</taxon>
        <taxon>Pseudomonadati</taxon>
        <taxon>Atribacterota</taxon>
        <taxon>Atribacteria</taxon>
        <taxon>Atribacterales</taxon>
        <taxon>Candidatus Caldatribacteriaceae</taxon>
        <taxon>Candidatus Caldatribacterium</taxon>
    </lineage>
</organism>
<dbReference type="InterPro" id="IPR050161">
    <property type="entry name" value="Siro_Cobalamin_biosynth"/>
</dbReference>
<evidence type="ECO:0000256" key="1">
    <source>
        <dbReference type="ARBA" id="ARBA00004953"/>
    </source>
</evidence>
<proteinExistence type="inferred from homology"/>
<dbReference type="InterPro" id="IPR035996">
    <property type="entry name" value="4pyrrol_Methylase_sf"/>
</dbReference>
<dbReference type="SUPFAM" id="SSF53790">
    <property type="entry name" value="Tetrapyrrole methylase"/>
    <property type="match status" value="1"/>
</dbReference>
<gene>
    <name evidence="9" type="primary">cobM</name>
    <name evidence="9" type="ORF">ENU96_04370</name>
</gene>
<dbReference type="InterPro" id="IPR003043">
    <property type="entry name" value="Uropor_MeTrfase_CS"/>
</dbReference>
<evidence type="ECO:0000256" key="6">
    <source>
        <dbReference type="ARBA" id="ARBA00022691"/>
    </source>
</evidence>
<evidence type="ECO:0000259" key="8">
    <source>
        <dbReference type="Pfam" id="PF00590"/>
    </source>
</evidence>
<dbReference type="InterPro" id="IPR014777">
    <property type="entry name" value="4pyrrole_Mease_sub1"/>
</dbReference>
<dbReference type="PANTHER" id="PTHR45790">
    <property type="entry name" value="SIROHEME SYNTHASE-RELATED"/>
    <property type="match status" value="1"/>
</dbReference>
<dbReference type="PANTHER" id="PTHR45790:SF4">
    <property type="entry name" value="COBALT-PRECORRIN-4 C(11)-METHYLTRANSFERASE"/>
    <property type="match status" value="1"/>
</dbReference>
<evidence type="ECO:0000256" key="3">
    <source>
        <dbReference type="ARBA" id="ARBA00022573"/>
    </source>
</evidence>
<comment type="similarity">
    <text evidence="2 7">Belongs to the precorrin methyltransferase family.</text>
</comment>
<dbReference type="EMBL" id="DTEN01000172">
    <property type="protein sequence ID" value="HGI74894.1"/>
    <property type="molecule type" value="Genomic_DNA"/>
</dbReference>
<dbReference type="NCBIfam" id="TIGR01465">
    <property type="entry name" value="cobM_cbiF"/>
    <property type="match status" value="1"/>
</dbReference>
<keyword evidence="3" id="KW-0169">Cobalamin biosynthesis</keyword>
<comment type="pathway">
    <text evidence="1">Cofactor biosynthesis; adenosylcobalamin biosynthesis.</text>
</comment>
<dbReference type="PROSITE" id="PS00839">
    <property type="entry name" value="SUMT_1"/>
    <property type="match status" value="1"/>
</dbReference>
<dbReference type="Gene3D" id="3.40.1010.10">
    <property type="entry name" value="Cobalt-precorrin-4 Transmethylase, Domain 1"/>
    <property type="match status" value="1"/>
</dbReference>
<reference evidence="9" key="1">
    <citation type="journal article" date="2020" name="mSystems">
        <title>Genome- and Community-Level Interaction Insights into Carbon Utilization and Element Cycling Functions of Hydrothermarchaeota in Hydrothermal Sediment.</title>
        <authorList>
            <person name="Zhou Z."/>
            <person name="Liu Y."/>
            <person name="Xu W."/>
            <person name="Pan J."/>
            <person name="Luo Z.H."/>
            <person name="Li M."/>
        </authorList>
    </citation>
    <scope>NUCLEOTIDE SEQUENCE [LARGE SCALE GENOMIC DNA]</scope>
    <source>
        <strain evidence="9">SpSt-716</strain>
    </source>
</reference>
<dbReference type="InterPro" id="IPR006362">
    <property type="entry name" value="Cbl_synth_CobM/CibF"/>
</dbReference>
<comment type="caution">
    <text evidence="9">The sequence shown here is derived from an EMBL/GenBank/DDBJ whole genome shotgun (WGS) entry which is preliminary data.</text>
</comment>
<dbReference type="Gene3D" id="3.30.950.10">
    <property type="entry name" value="Methyltransferase, Cobalt-precorrin-4 Transmethylase, Domain 2"/>
    <property type="match status" value="1"/>
</dbReference>
<dbReference type="InterPro" id="IPR014776">
    <property type="entry name" value="4pyrrole_Mease_sub2"/>
</dbReference>
<dbReference type="GO" id="GO:0009236">
    <property type="term" value="P:cobalamin biosynthetic process"/>
    <property type="evidence" value="ECO:0007669"/>
    <property type="project" value="UniProtKB-UniPathway"/>
</dbReference>
<keyword evidence="5 7" id="KW-0808">Transferase</keyword>
<dbReference type="AlphaFoldDB" id="A0A7V3YLJ1"/>
<evidence type="ECO:0000256" key="4">
    <source>
        <dbReference type="ARBA" id="ARBA00022603"/>
    </source>
</evidence>
<evidence type="ECO:0000313" key="9">
    <source>
        <dbReference type="EMBL" id="HGI74894.1"/>
    </source>
</evidence>
<dbReference type="InterPro" id="IPR000878">
    <property type="entry name" value="4pyrrol_Mease"/>
</dbReference>
<evidence type="ECO:0000256" key="2">
    <source>
        <dbReference type="ARBA" id="ARBA00005879"/>
    </source>
</evidence>
<protein>
    <submittedName>
        <fullName evidence="9">Precorrin-4 C(11)-methyltransferase</fullName>
        <ecNumber evidence="9">2.1.1.133</ecNumber>
    </submittedName>
</protein>
<sequence>MKTVYFVGAGPGDPELLTLRGKRLLEEADCIVYAGSLVNPKILDFARQEAVKIDSSCLSLEDIVDCIEYFVREGKTVVRLHSGDPSIFGALAEQIAALNRRGIAVTVVPGVSSVSAAAACLCREYTVPGVSQTLIVTRCAGTTPVPERERLSLLAEHRSSMAILLSAHLAGEVQRALLEAYPPETPVALVYHATWPDEQILTGTLGELERLSEALHRRESTIILVGEFLKAQGKRSYLYRRKTL</sequence>
<name>A0A7V3YLJ1_9BACT</name>
<keyword evidence="6" id="KW-0949">S-adenosyl-L-methionine</keyword>
<keyword evidence="4 7" id="KW-0489">Methyltransferase</keyword>
<evidence type="ECO:0000256" key="5">
    <source>
        <dbReference type="ARBA" id="ARBA00022679"/>
    </source>
</evidence>
<dbReference type="UniPathway" id="UPA00148"/>
<dbReference type="PROSITE" id="PS00840">
    <property type="entry name" value="SUMT_2"/>
    <property type="match status" value="1"/>
</dbReference>
<dbReference type="GO" id="GO:0032259">
    <property type="term" value="P:methylation"/>
    <property type="evidence" value="ECO:0007669"/>
    <property type="project" value="UniProtKB-KW"/>
</dbReference>
<dbReference type="EC" id="2.1.1.133" evidence="9"/>
<accession>A0A7V3YLJ1</accession>
<dbReference type="Pfam" id="PF00590">
    <property type="entry name" value="TP_methylase"/>
    <property type="match status" value="1"/>
</dbReference>
<evidence type="ECO:0000256" key="7">
    <source>
        <dbReference type="RuleBase" id="RU003960"/>
    </source>
</evidence>
<feature type="domain" description="Tetrapyrrole methylase" evidence="8">
    <location>
        <begin position="3"/>
        <end position="208"/>
    </location>
</feature>
<dbReference type="GO" id="GO:0046026">
    <property type="term" value="F:precorrin-4 C11-methyltransferase activity"/>
    <property type="evidence" value="ECO:0007669"/>
    <property type="project" value="UniProtKB-EC"/>
</dbReference>
<dbReference type="CDD" id="cd11641">
    <property type="entry name" value="Precorrin-4_C11-MT"/>
    <property type="match status" value="1"/>
</dbReference>